<dbReference type="STRING" id="280699.M1US44"/>
<proteinExistence type="predicted"/>
<dbReference type="eggNOG" id="KOG1721">
    <property type="taxonomic scope" value="Eukaryota"/>
</dbReference>
<feature type="compositionally biased region" description="Polar residues" evidence="9">
    <location>
        <begin position="136"/>
        <end position="156"/>
    </location>
</feature>
<feature type="domain" description="C2H2-type" evidence="10">
    <location>
        <begin position="281"/>
        <end position="311"/>
    </location>
</feature>
<evidence type="ECO:0000256" key="4">
    <source>
        <dbReference type="ARBA" id="ARBA00022833"/>
    </source>
</evidence>
<dbReference type="PROSITE" id="PS00028">
    <property type="entry name" value="ZINC_FINGER_C2H2_1"/>
    <property type="match status" value="3"/>
</dbReference>
<dbReference type="GO" id="GO:0006357">
    <property type="term" value="P:regulation of transcription by RNA polymerase II"/>
    <property type="evidence" value="ECO:0007669"/>
    <property type="project" value="TreeGrafter"/>
</dbReference>
<evidence type="ECO:0000313" key="11">
    <source>
        <dbReference type="EMBL" id="BAM80471.1"/>
    </source>
</evidence>
<reference evidence="11 12" key="1">
    <citation type="journal article" date="2004" name="Nature">
        <title>Genome sequence of the ultrasmall unicellular red alga Cyanidioschyzon merolae 10D.</title>
        <authorList>
            <person name="Matsuzaki M."/>
            <person name="Misumi O."/>
            <person name="Shin-i T."/>
            <person name="Maruyama S."/>
            <person name="Takahara M."/>
            <person name="Miyagishima S."/>
            <person name="Mori T."/>
            <person name="Nishida K."/>
            <person name="Yagisawa F."/>
            <person name="Nishida K."/>
            <person name="Yoshida Y."/>
            <person name="Nishimura Y."/>
            <person name="Nakao S."/>
            <person name="Kobayashi T."/>
            <person name="Momoyama Y."/>
            <person name="Higashiyama T."/>
            <person name="Minoda A."/>
            <person name="Sano M."/>
            <person name="Nomoto H."/>
            <person name="Oishi K."/>
            <person name="Hayashi H."/>
            <person name="Ohta F."/>
            <person name="Nishizaka S."/>
            <person name="Haga S."/>
            <person name="Miura S."/>
            <person name="Morishita T."/>
            <person name="Kabeya Y."/>
            <person name="Terasawa K."/>
            <person name="Suzuki Y."/>
            <person name="Ishii Y."/>
            <person name="Asakawa S."/>
            <person name="Takano H."/>
            <person name="Ohta N."/>
            <person name="Kuroiwa H."/>
            <person name="Tanaka K."/>
            <person name="Shimizu N."/>
            <person name="Sugano S."/>
            <person name="Sato N."/>
            <person name="Nozaki H."/>
            <person name="Ogasawara N."/>
            <person name="Kohara Y."/>
            <person name="Kuroiwa T."/>
        </authorList>
    </citation>
    <scope>NUCLEOTIDE SEQUENCE [LARGE SCALE GENOMIC DNA]</scope>
    <source>
        <strain evidence="11 12">10D</strain>
    </source>
</reference>
<feature type="domain" description="C2H2-type" evidence="10">
    <location>
        <begin position="312"/>
        <end position="337"/>
    </location>
</feature>
<dbReference type="InterPro" id="IPR036236">
    <property type="entry name" value="Znf_C2H2_sf"/>
</dbReference>
<accession>M1US44</accession>
<keyword evidence="7" id="KW-0539">Nucleus</keyword>
<feature type="region of interest" description="Disordered" evidence="9">
    <location>
        <begin position="131"/>
        <end position="157"/>
    </location>
</feature>
<keyword evidence="12" id="KW-1185">Reference proteome</keyword>
<dbReference type="InterPro" id="IPR051061">
    <property type="entry name" value="Zinc_finger_trans_reg"/>
</dbReference>
<keyword evidence="3 8" id="KW-0863">Zinc-finger</keyword>
<dbReference type="KEGG" id="cme:CYME_CMK079C"/>
<dbReference type="Proteomes" id="UP000007014">
    <property type="component" value="Chromosome 11"/>
</dbReference>
<evidence type="ECO:0000256" key="2">
    <source>
        <dbReference type="ARBA" id="ARBA00022723"/>
    </source>
</evidence>
<dbReference type="EMBL" id="AP006493">
    <property type="protein sequence ID" value="BAM80471.1"/>
    <property type="molecule type" value="Genomic_DNA"/>
</dbReference>
<feature type="region of interest" description="Disordered" evidence="9">
    <location>
        <begin position="1"/>
        <end position="27"/>
    </location>
</feature>
<dbReference type="PANTHER" id="PTHR46179:SF13">
    <property type="entry name" value="C2H2-TYPE DOMAIN-CONTAINING PROTEIN"/>
    <property type="match status" value="1"/>
</dbReference>
<dbReference type="GO" id="GO:0008270">
    <property type="term" value="F:zinc ion binding"/>
    <property type="evidence" value="ECO:0007669"/>
    <property type="project" value="UniProtKB-KW"/>
</dbReference>
<evidence type="ECO:0000256" key="1">
    <source>
        <dbReference type="ARBA" id="ARBA00004123"/>
    </source>
</evidence>
<dbReference type="Gene3D" id="3.30.160.60">
    <property type="entry name" value="Classic Zinc Finger"/>
    <property type="match status" value="2"/>
</dbReference>
<dbReference type="SMART" id="SM00355">
    <property type="entry name" value="ZnF_C2H2"/>
    <property type="match status" value="3"/>
</dbReference>
<evidence type="ECO:0000256" key="3">
    <source>
        <dbReference type="ARBA" id="ARBA00022771"/>
    </source>
</evidence>
<evidence type="ECO:0000256" key="5">
    <source>
        <dbReference type="ARBA" id="ARBA00023015"/>
    </source>
</evidence>
<organism evidence="11 12">
    <name type="scientific">Cyanidioschyzon merolae (strain NIES-3377 / 10D)</name>
    <name type="common">Unicellular red alga</name>
    <dbReference type="NCBI Taxonomy" id="280699"/>
    <lineage>
        <taxon>Eukaryota</taxon>
        <taxon>Rhodophyta</taxon>
        <taxon>Bangiophyceae</taxon>
        <taxon>Cyanidiales</taxon>
        <taxon>Cyanidiaceae</taxon>
        <taxon>Cyanidioschyzon</taxon>
    </lineage>
</organism>
<keyword evidence="6" id="KW-0804">Transcription</keyword>
<dbReference type="GO" id="GO:0005634">
    <property type="term" value="C:nucleus"/>
    <property type="evidence" value="ECO:0007669"/>
    <property type="project" value="UniProtKB-SubCell"/>
</dbReference>
<reference evidence="11 12" key="2">
    <citation type="journal article" date="2007" name="BMC Biol.">
        <title>A 100%-complete sequence reveals unusually simple genomic features in the hot-spring red alga Cyanidioschyzon merolae.</title>
        <authorList>
            <person name="Nozaki H."/>
            <person name="Takano H."/>
            <person name="Misumi O."/>
            <person name="Terasawa K."/>
            <person name="Matsuzaki M."/>
            <person name="Maruyama S."/>
            <person name="Nishida K."/>
            <person name="Yagisawa F."/>
            <person name="Yoshida Y."/>
            <person name="Fujiwara T."/>
            <person name="Takio S."/>
            <person name="Tamura K."/>
            <person name="Chung S.J."/>
            <person name="Nakamura S."/>
            <person name="Kuroiwa H."/>
            <person name="Tanaka K."/>
            <person name="Sato N."/>
            <person name="Kuroiwa T."/>
        </authorList>
    </citation>
    <scope>NUCLEOTIDE SEQUENCE [LARGE SCALE GENOMIC DNA]</scope>
    <source>
        <strain evidence="11 12">10D</strain>
    </source>
</reference>
<keyword evidence="4" id="KW-0862">Zinc</keyword>
<dbReference type="RefSeq" id="XP_005536507.1">
    <property type="nucleotide sequence ID" value="XM_005536450.1"/>
</dbReference>
<protein>
    <recommendedName>
        <fullName evidence="10">C2H2-type domain-containing protein</fullName>
    </recommendedName>
</protein>
<evidence type="ECO:0000256" key="9">
    <source>
        <dbReference type="SAM" id="MobiDB-lite"/>
    </source>
</evidence>
<feature type="compositionally biased region" description="Polar residues" evidence="9">
    <location>
        <begin position="10"/>
        <end position="19"/>
    </location>
</feature>
<keyword evidence="2" id="KW-0479">Metal-binding</keyword>
<gene>
    <name evidence="11" type="ORF">CYME_CMK079C</name>
</gene>
<dbReference type="InterPro" id="IPR013087">
    <property type="entry name" value="Znf_C2H2_type"/>
</dbReference>
<evidence type="ECO:0000256" key="8">
    <source>
        <dbReference type="PROSITE-ProRule" id="PRU00042"/>
    </source>
</evidence>
<dbReference type="Gramene" id="CMK079CT">
    <property type="protein sequence ID" value="CMK079CT"/>
    <property type="gene ID" value="CMK079C"/>
</dbReference>
<evidence type="ECO:0000259" key="10">
    <source>
        <dbReference type="PROSITE" id="PS50157"/>
    </source>
</evidence>
<dbReference type="PROSITE" id="PS50157">
    <property type="entry name" value="ZINC_FINGER_C2H2_2"/>
    <property type="match status" value="3"/>
</dbReference>
<dbReference type="OMA" id="LESEPCH"/>
<feature type="region of interest" description="Disordered" evidence="9">
    <location>
        <begin position="364"/>
        <end position="390"/>
    </location>
</feature>
<evidence type="ECO:0000256" key="6">
    <source>
        <dbReference type="ARBA" id="ARBA00023163"/>
    </source>
</evidence>
<dbReference type="HOGENOM" id="CLU_708554_0_0_1"/>
<evidence type="ECO:0000256" key="7">
    <source>
        <dbReference type="ARBA" id="ARBA00023242"/>
    </source>
</evidence>
<feature type="domain" description="C2H2-type" evidence="10">
    <location>
        <begin position="250"/>
        <end position="280"/>
    </location>
</feature>
<evidence type="ECO:0000313" key="12">
    <source>
        <dbReference type="Proteomes" id="UP000007014"/>
    </source>
</evidence>
<dbReference type="Pfam" id="PF00096">
    <property type="entry name" value="zf-C2H2"/>
    <property type="match status" value="2"/>
</dbReference>
<comment type="subcellular location">
    <subcellularLocation>
        <location evidence="1">Nucleus</location>
    </subcellularLocation>
</comment>
<dbReference type="GeneID" id="16994444"/>
<dbReference type="OrthoDB" id="5693at2759"/>
<dbReference type="AlphaFoldDB" id="M1US44"/>
<feature type="region of interest" description="Disordered" evidence="9">
    <location>
        <begin position="50"/>
        <end position="69"/>
    </location>
</feature>
<dbReference type="PANTHER" id="PTHR46179">
    <property type="entry name" value="ZINC FINGER PROTEIN"/>
    <property type="match status" value="1"/>
</dbReference>
<sequence>MEAVTPSDARGTSSEQPSASGIGAEPFRAAFSEHDLRVHIADLLEDHEQNVPPKGTVRQANVGKSTRRPPWRELSVSVTSGTQALLHETGIPCAPLSAPAFPVANLWSPSFETSRPLSRCASEDISSVCTAPGASTLDSPSQDSIPHSAPSTSRTTDALAVSGAELFALECDESSGNVMSSISESSPLSRFPATPRSAPTGTWLGRIDSEAARLITLDQRYHSGTSLQPRRKRRCSNLPPGAQRGQFGKHVCPFSGCGRRFTLSGNLQVHIRTVHEREKPFGCPYPGCGRRFSQKGNANTHYRAVHLREIRFRCPVLDCGRPFAQKANLLFHAQRIHGLAELDLLIMSMHPFAADAVRTSSGAASTEAYTPKSDIDEGTPRAAFPNPAGG</sequence>
<dbReference type="SUPFAM" id="SSF57667">
    <property type="entry name" value="beta-beta-alpha zinc fingers"/>
    <property type="match status" value="2"/>
</dbReference>
<name>M1US44_CYAM1</name>
<keyword evidence="5" id="KW-0805">Transcription regulation</keyword>